<evidence type="ECO:0008006" key="3">
    <source>
        <dbReference type="Google" id="ProtNLM"/>
    </source>
</evidence>
<protein>
    <recommendedName>
        <fullName evidence="3">SGNH hydrolase-type esterase domain-containing protein</fullName>
    </recommendedName>
</protein>
<gene>
    <name evidence="1" type="ORF">ABIF63_006010</name>
</gene>
<dbReference type="EMBL" id="JBEPTQ010000002">
    <property type="protein sequence ID" value="MET4721904.1"/>
    <property type="molecule type" value="Genomic_DNA"/>
</dbReference>
<keyword evidence="2" id="KW-1185">Reference proteome</keyword>
<comment type="caution">
    <text evidence="1">The sequence shown here is derived from an EMBL/GenBank/DDBJ whole genome shotgun (WGS) entry which is preliminary data.</text>
</comment>
<name>A0ABV2RY94_BRAJP</name>
<organism evidence="1 2">
    <name type="scientific">Bradyrhizobium japonicum</name>
    <dbReference type="NCBI Taxonomy" id="375"/>
    <lineage>
        <taxon>Bacteria</taxon>
        <taxon>Pseudomonadati</taxon>
        <taxon>Pseudomonadota</taxon>
        <taxon>Alphaproteobacteria</taxon>
        <taxon>Hyphomicrobiales</taxon>
        <taxon>Nitrobacteraceae</taxon>
        <taxon>Bradyrhizobium</taxon>
    </lineage>
</organism>
<dbReference type="InterPro" id="IPR036514">
    <property type="entry name" value="SGNH_hydro_sf"/>
</dbReference>
<accession>A0ABV2RY94</accession>
<sequence length="253" mass="26329">MAFPLALFDSYSYAGRTQINQQSLSGTIRHFVIIGTSTSSNTVNATFSPANPTKCLNLSLDNGGIYQCLDPLLDCAVPTSNTGNWTFDFADQLVTAGKASYVNVVPLGNPNGVAADWKVGGPLTPKLAVAKNRLQARGWAADAVLVMTGENNGAHGTSQAQMTTDLGSVYTAIRNAGFTCPVILSTTSYILGVTYSAITNAQATAQGNGTFTAGPNTDTIGGAGRYDTTHFNATGRTSCATLWKNSVVSVLGI</sequence>
<dbReference type="Proteomes" id="UP001549291">
    <property type="component" value="Unassembled WGS sequence"/>
</dbReference>
<reference evidence="1 2" key="1">
    <citation type="submission" date="2024-06" db="EMBL/GenBank/DDBJ databases">
        <title>Genomic Encyclopedia of Type Strains, Phase V (KMG-V): Genome sequencing to study the core and pangenomes of soil and plant-associated prokaryotes.</title>
        <authorList>
            <person name="Whitman W."/>
        </authorList>
    </citation>
    <scope>NUCLEOTIDE SEQUENCE [LARGE SCALE GENOMIC DNA]</scope>
    <source>
        <strain evidence="1 2">USDA 160</strain>
    </source>
</reference>
<proteinExistence type="predicted"/>
<evidence type="ECO:0000313" key="1">
    <source>
        <dbReference type="EMBL" id="MET4721904.1"/>
    </source>
</evidence>
<dbReference type="Gene3D" id="3.40.50.1110">
    <property type="entry name" value="SGNH hydrolase"/>
    <property type="match status" value="1"/>
</dbReference>
<dbReference type="RefSeq" id="WP_354270223.1">
    <property type="nucleotide sequence ID" value="NZ_JBEPTQ010000002.1"/>
</dbReference>
<evidence type="ECO:0000313" key="2">
    <source>
        <dbReference type="Proteomes" id="UP001549291"/>
    </source>
</evidence>
<dbReference type="SUPFAM" id="SSF52266">
    <property type="entry name" value="SGNH hydrolase"/>
    <property type="match status" value="1"/>
</dbReference>